<gene>
    <name evidence="1" type="ORF">KTN04_15050</name>
</gene>
<accession>A0ABS6MEC3</accession>
<protein>
    <submittedName>
        <fullName evidence="1">Uncharacterized protein</fullName>
    </submittedName>
</protein>
<dbReference type="EMBL" id="JAHQZT010000031">
    <property type="protein sequence ID" value="MBV0934655.1"/>
    <property type="molecule type" value="Genomic_DNA"/>
</dbReference>
<keyword evidence="2" id="KW-1185">Reference proteome</keyword>
<evidence type="ECO:0000313" key="2">
    <source>
        <dbReference type="Proteomes" id="UP000755551"/>
    </source>
</evidence>
<name>A0ABS6MEC3_9GAMM</name>
<organism evidence="1 2">
    <name type="scientific">Marinobacterium weihaiense</name>
    <dbReference type="NCBI Taxonomy" id="2851016"/>
    <lineage>
        <taxon>Bacteria</taxon>
        <taxon>Pseudomonadati</taxon>
        <taxon>Pseudomonadota</taxon>
        <taxon>Gammaproteobacteria</taxon>
        <taxon>Oceanospirillales</taxon>
        <taxon>Oceanospirillaceae</taxon>
        <taxon>Marinobacterium</taxon>
    </lineage>
</organism>
<proteinExistence type="predicted"/>
<comment type="caution">
    <text evidence="1">The sequence shown here is derived from an EMBL/GenBank/DDBJ whole genome shotgun (WGS) entry which is preliminary data.</text>
</comment>
<dbReference type="Proteomes" id="UP000755551">
    <property type="component" value="Unassembled WGS sequence"/>
</dbReference>
<sequence>MNKPYWYGNSACRGRDKGLYAPNLHGSRFIRLARRMYRVKKPMSRLRLPSTVEAAFRPKPFWILARSNHWTMLVSSIDLDGMSKALAETGKVEREGVLFDTVKASLKAESAEVVATICSCTLGTGWCGPREPGDE</sequence>
<evidence type="ECO:0000313" key="1">
    <source>
        <dbReference type="EMBL" id="MBV0934655.1"/>
    </source>
</evidence>
<reference evidence="1 2" key="1">
    <citation type="submission" date="2021-06" db="EMBL/GenBank/DDBJ databases">
        <title>Bacterium isolated from marine sediment.</title>
        <authorList>
            <person name="Zhu K.-L."/>
            <person name="Du Z.-J."/>
            <person name="Liang Q.-Y."/>
        </authorList>
    </citation>
    <scope>NUCLEOTIDE SEQUENCE [LARGE SCALE GENOMIC DNA]</scope>
    <source>
        <strain evidence="1 2">A346</strain>
    </source>
</reference>